<organism evidence="5">
    <name type="scientific">Alexandrium catenella</name>
    <name type="common">Red tide dinoflagellate</name>
    <name type="synonym">Gonyaulax catenella</name>
    <dbReference type="NCBI Taxonomy" id="2925"/>
    <lineage>
        <taxon>Eukaryota</taxon>
        <taxon>Sar</taxon>
        <taxon>Alveolata</taxon>
        <taxon>Dinophyceae</taxon>
        <taxon>Gonyaulacales</taxon>
        <taxon>Pyrocystaceae</taxon>
        <taxon>Alexandrium</taxon>
    </lineage>
</organism>
<accession>A0A7S1S019</accession>
<protein>
    <recommendedName>
        <fullName evidence="4">RRM domain-containing protein</fullName>
    </recommendedName>
</protein>
<feature type="domain" description="RRM" evidence="4">
    <location>
        <begin position="145"/>
        <end position="224"/>
    </location>
</feature>
<evidence type="ECO:0000259" key="4">
    <source>
        <dbReference type="PROSITE" id="PS50102"/>
    </source>
</evidence>
<sequence>MVAGGGGNSACLSVFGLPYDAAEREVHVLFSGCPGYNRCIVVPGKGSQRPYAFVQFGEQQDALSAMESRQGTTWEEGVQPVSIELAKRDIPDKFQPRQVRQYPLSDQADYNGPSHGGAAVPPPAKRPRQEALTQYGNQSEGDGPRTIHLGGLPLGLSQADLDHFLQTNFGDSCLGGSLDAKGGAMAAPRAFVGFASHQAASEAQGMLEGFNWDGAQLRAEWARTEFRPQGAGGGRALAAPVSVPPPRGAPAGQRSWEGPPSQGRSWEVAPPSGHRSWEGASPAWDQPRGGGQDRGGAVKCTLHFTNLPFMSEDDFSNFLGVTFPDQIVCAHFKDSRDGRPPVAWVLFTDDGHAAAAAHSHHSFDLQGSQVLVQYARTELDPSKFRR</sequence>
<dbReference type="GO" id="GO:0003723">
    <property type="term" value="F:RNA binding"/>
    <property type="evidence" value="ECO:0007669"/>
    <property type="project" value="UniProtKB-UniRule"/>
</dbReference>
<dbReference type="Pfam" id="PF00076">
    <property type="entry name" value="RRM_1"/>
    <property type="match status" value="1"/>
</dbReference>
<dbReference type="SMART" id="SM00360">
    <property type="entry name" value="RRM"/>
    <property type="match status" value="3"/>
</dbReference>
<dbReference type="SUPFAM" id="SSF54928">
    <property type="entry name" value="RNA-binding domain, RBD"/>
    <property type="match status" value="3"/>
</dbReference>
<dbReference type="PROSITE" id="PS50102">
    <property type="entry name" value="RRM"/>
    <property type="match status" value="2"/>
</dbReference>
<dbReference type="Gene3D" id="3.30.70.330">
    <property type="match status" value="2"/>
</dbReference>
<dbReference type="EMBL" id="HBGE01094108">
    <property type="protein sequence ID" value="CAD9179240.1"/>
    <property type="molecule type" value="Transcribed_RNA"/>
</dbReference>
<feature type="region of interest" description="Disordered" evidence="3">
    <location>
        <begin position="228"/>
        <end position="295"/>
    </location>
</feature>
<keyword evidence="1 2" id="KW-0694">RNA-binding</keyword>
<proteinExistence type="predicted"/>
<dbReference type="InterPro" id="IPR000504">
    <property type="entry name" value="RRM_dom"/>
</dbReference>
<dbReference type="PANTHER" id="PTHR10501">
    <property type="entry name" value="U1 SMALL NUCLEAR RIBONUCLEOPROTEIN A/U2 SMALL NUCLEAR RIBONUCLEOPROTEIN B"/>
    <property type="match status" value="1"/>
</dbReference>
<dbReference type="AlphaFoldDB" id="A0A7S1S019"/>
<dbReference type="InterPro" id="IPR035979">
    <property type="entry name" value="RBD_domain_sf"/>
</dbReference>
<feature type="compositionally biased region" description="Polar residues" evidence="3">
    <location>
        <begin position="131"/>
        <end position="140"/>
    </location>
</feature>
<evidence type="ECO:0000313" key="5">
    <source>
        <dbReference type="EMBL" id="CAD9179240.1"/>
    </source>
</evidence>
<feature type="region of interest" description="Disordered" evidence="3">
    <location>
        <begin position="89"/>
        <end position="144"/>
    </location>
</feature>
<reference evidence="5" key="1">
    <citation type="submission" date="2021-01" db="EMBL/GenBank/DDBJ databases">
        <authorList>
            <person name="Corre E."/>
            <person name="Pelletier E."/>
            <person name="Niang G."/>
            <person name="Scheremetjew M."/>
            <person name="Finn R."/>
            <person name="Kale V."/>
            <person name="Holt S."/>
            <person name="Cochrane G."/>
            <person name="Meng A."/>
            <person name="Brown T."/>
            <person name="Cohen L."/>
        </authorList>
    </citation>
    <scope>NUCLEOTIDE SEQUENCE</scope>
    <source>
        <strain evidence="5">OF101</strain>
    </source>
</reference>
<gene>
    <name evidence="5" type="ORF">ACAT0790_LOCUS56012</name>
</gene>
<evidence type="ECO:0000256" key="2">
    <source>
        <dbReference type="PROSITE-ProRule" id="PRU00176"/>
    </source>
</evidence>
<feature type="domain" description="RRM" evidence="4">
    <location>
        <begin position="10"/>
        <end position="88"/>
    </location>
</feature>
<evidence type="ECO:0000256" key="3">
    <source>
        <dbReference type="SAM" id="MobiDB-lite"/>
    </source>
</evidence>
<dbReference type="InterPro" id="IPR012677">
    <property type="entry name" value="Nucleotide-bd_a/b_plait_sf"/>
</dbReference>
<evidence type="ECO:0000256" key="1">
    <source>
        <dbReference type="ARBA" id="ARBA00022884"/>
    </source>
</evidence>
<name>A0A7S1S019_ALECA</name>